<dbReference type="InterPro" id="IPR017642">
    <property type="entry name" value="DNA_S_mod_DndB"/>
</dbReference>
<sequence length="320" mass="35850">MERLRYSVSLVNQGKHRFYTLTMPSDVLAETCFVSSRDEDPKAGFQRHLDADRAQAIAEYIDSGHGTIPTSIILSAQPQAELKDVGKGKTIEIVKSPKAFLILDGQHRVYGFSKAKTKILRIPVVIYNDLSRKDESRLFIDINTKQRPVPNELLLDIKKLAEYETDNEQILGEVFDLFQDSPASPLMGLMSPAAKASGKISRVTFNAALKPHLAIFSSLSSEESFEALAAYLSALIESGKQLKVLDHITKPQVFRAVIFLFGDVAQKVQDRHGKDYSAANFNEILRPMFQRLKNSLWNDTTSYVKLHAQMADALKTTFTL</sequence>
<dbReference type="Proteomes" id="UP000584867">
    <property type="component" value="Unassembled WGS sequence"/>
</dbReference>
<dbReference type="NCBIfam" id="TIGR03187">
    <property type="entry name" value="DGQHR"/>
    <property type="match status" value="1"/>
</dbReference>
<dbReference type="EMBL" id="JACHIO010000014">
    <property type="protein sequence ID" value="MBB5065065.1"/>
    <property type="molecule type" value="Genomic_DNA"/>
</dbReference>
<comment type="caution">
    <text evidence="1">The sequence shown here is derived from an EMBL/GenBank/DDBJ whole genome shotgun (WGS) entry which is preliminary data.</text>
</comment>
<proteinExistence type="predicted"/>
<reference evidence="1 2" key="1">
    <citation type="submission" date="2020-08" db="EMBL/GenBank/DDBJ databases">
        <title>Genomic Encyclopedia of Type Strains, Phase IV (KMG-V): Genome sequencing to study the core and pangenomes of soil and plant-associated prokaryotes.</title>
        <authorList>
            <person name="Whitman W."/>
        </authorList>
    </citation>
    <scope>NUCLEOTIDE SEQUENCE [LARGE SCALE GENOMIC DNA]</scope>
    <source>
        <strain evidence="1 2">X5P3</strain>
    </source>
</reference>
<name>A0A7W7ZRY5_9BACT</name>
<dbReference type="RefSeq" id="WP_184257468.1">
    <property type="nucleotide sequence ID" value="NZ_JACHIO010000014.1"/>
</dbReference>
<protein>
    <submittedName>
        <fullName evidence="1">DGQHR domain-containing protein</fullName>
    </submittedName>
</protein>
<dbReference type="CDD" id="cd16413">
    <property type="entry name" value="DGQHR_domain"/>
    <property type="match status" value="1"/>
</dbReference>
<accession>A0A7W7ZRY5</accession>
<organism evidence="1 2">
    <name type="scientific">Granulicella mallensis</name>
    <dbReference type="NCBI Taxonomy" id="940614"/>
    <lineage>
        <taxon>Bacteria</taxon>
        <taxon>Pseudomonadati</taxon>
        <taxon>Acidobacteriota</taxon>
        <taxon>Terriglobia</taxon>
        <taxon>Terriglobales</taxon>
        <taxon>Acidobacteriaceae</taxon>
        <taxon>Granulicella</taxon>
    </lineage>
</organism>
<dbReference type="InterPro" id="IPR017601">
    <property type="entry name" value="DGQHR-contain_dom"/>
</dbReference>
<evidence type="ECO:0000313" key="2">
    <source>
        <dbReference type="Proteomes" id="UP000584867"/>
    </source>
</evidence>
<dbReference type="AlphaFoldDB" id="A0A7W7ZRY5"/>
<gene>
    <name evidence="1" type="ORF">HDF15_003428</name>
</gene>
<evidence type="ECO:0000313" key="1">
    <source>
        <dbReference type="EMBL" id="MBB5065065.1"/>
    </source>
</evidence>
<dbReference type="Pfam" id="PF14072">
    <property type="entry name" value="DndB"/>
    <property type="match status" value="1"/>
</dbReference>